<keyword evidence="3" id="KW-1185">Reference proteome</keyword>
<feature type="signal peptide" evidence="1">
    <location>
        <begin position="1"/>
        <end position="27"/>
    </location>
</feature>
<dbReference type="KEGG" id="gai:IMCC3135_17305"/>
<proteinExistence type="predicted"/>
<gene>
    <name evidence="2" type="ORF">IMCC3135_17305</name>
</gene>
<dbReference type="AlphaFoldDB" id="A0A2Z2NQD6"/>
<dbReference type="Proteomes" id="UP000250079">
    <property type="component" value="Chromosome"/>
</dbReference>
<protein>
    <recommendedName>
        <fullName evidence="4">Lipoprotein</fullName>
    </recommendedName>
</protein>
<feature type="chain" id="PRO_5016236322" description="Lipoprotein" evidence="1">
    <location>
        <begin position="28"/>
        <end position="132"/>
    </location>
</feature>
<sequence>MKYMTRRVSSVTTLCVQIGAVSMLLFATGCASTKEPEQQVYMLRSVVPDEEVIQGSVGLANAKMRIAEVLFLAAYGRARCAVNEPPKTPICSSIVRGRSMMAMARWSPRYLRRYKCFVTTYSKKHVDQESLM</sequence>
<keyword evidence="1" id="KW-0732">Signal</keyword>
<evidence type="ECO:0000313" key="2">
    <source>
        <dbReference type="EMBL" id="ASJ73543.1"/>
    </source>
</evidence>
<name>A0A2Z2NQD6_9GAMM</name>
<dbReference type="RefSeq" id="WP_088918709.1">
    <property type="nucleotide sequence ID" value="NZ_CP018632.1"/>
</dbReference>
<evidence type="ECO:0008006" key="4">
    <source>
        <dbReference type="Google" id="ProtNLM"/>
    </source>
</evidence>
<dbReference type="PROSITE" id="PS51257">
    <property type="entry name" value="PROKAR_LIPOPROTEIN"/>
    <property type="match status" value="1"/>
</dbReference>
<reference evidence="2 3" key="1">
    <citation type="submission" date="2016-12" db="EMBL/GenBank/DDBJ databases">
        <authorList>
            <person name="Song W.-J."/>
            <person name="Kurnit D.M."/>
        </authorList>
    </citation>
    <scope>NUCLEOTIDE SEQUENCE [LARGE SCALE GENOMIC DNA]</scope>
    <source>
        <strain evidence="2 3">IMCC3135</strain>
    </source>
</reference>
<evidence type="ECO:0000313" key="3">
    <source>
        <dbReference type="Proteomes" id="UP000250079"/>
    </source>
</evidence>
<dbReference type="EMBL" id="CP018632">
    <property type="protein sequence ID" value="ASJ73543.1"/>
    <property type="molecule type" value="Genomic_DNA"/>
</dbReference>
<evidence type="ECO:0000256" key="1">
    <source>
        <dbReference type="SAM" id="SignalP"/>
    </source>
</evidence>
<organism evidence="2 3">
    <name type="scientific">Granulosicoccus antarcticus IMCC3135</name>
    <dbReference type="NCBI Taxonomy" id="1192854"/>
    <lineage>
        <taxon>Bacteria</taxon>
        <taxon>Pseudomonadati</taxon>
        <taxon>Pseudomonadota</taxon>
        <taxon>Gammaproteobacteria</taxon>
        <taxon>Chromatiales</taxon>
        <taxon>Granulosicoccaceae</taxon>
        <taxon>Granulosicoccus</taxon>
    </lineage>
</organism>
<accession>A0A2Z2NQD6</accession>